<dbReference type="AlphaFoldDB" id="A0AA38FEH6"/>
<keyword evidence="3" id="KW-1185">Reference proteome</keyword>
<accession>A0AA38FEH6</accession>
<evidence type="ECO:0000313" key="3">
    <source>
        <dbReference type="Proteomes" id="UP000824469"/>
    </source>
</evidence>
<reference evidence="2 3" key="1">
    <citation type="journal article" date="2021" name="Nat. Plants">
        <title>The Taxus genome provides insights into paclitaxel biosynthesis.</title>
        <authorList>
            <person name="Xiong X."/>
            <person name="Gou J."/>
            <person name="Liao Q."/>
            <person name="Li Y."/>
            <person name="Zhou Q."/>
            <person name="Bi G."/>
            <person name="Li C."/>
            <person name="Du R."/>
            <person name="Wang X."/>
            <person name="Sun T."/>
            <person name="Guo L."/>
            <person name="Liang H."/>
            <person name="Lu P."/>
            <person name="Wu Y."/>
            <person name="Zhang Z."/>
            <person name="Ro D.K."/>
            <person name="Shang Y."/>
            <person name="Huang S."/>
            <person name="Yan J."/>
        </authorList>
    </citation>
    <scope>NUCLEOTIDE SEQUENCE [LARGE SCALE GENOMIC DNA]</scope>
    <source>
        <strain evidence="2">Ta-2019</strain>
    </source>
</reference>
<gene>
    <name evidence="2" type="ORF">KI387_031420</name>
</gene>
<name>A0AA38FEH6_TAXCH</name>
<feature type="compositionally biased region" description="Basic and acidic residues" evidence="1">
    <location>
        <begin position="44"/>
        <end position="53"/>
    </location>
</feature>
<proteinExistence type="predicted"/>
<feature type="region of interest" description="Disordered" evidence="1">
    <location>
        <begin position="39"/>
        <end position="64"/>
    </location>
</feature>
<sequence>MKQPLKFKTHLCIVIGRGLGETVGECKGANAHPNVVRGRVKQRNAKEYERSEEPNDAAESDARKGVADLQCNMHECATNCPTKTYGDADASVADPPGFFFSHSSMPLRYFHTQFINYENTMSNQ</sequence>
<organism evidence="2 3">
    <name type="scientific">Taxus chinensis</name>
    <name type="common">Chinese yew</name>
    <name type="synonym">Taxus wallichiana var. chinensis</name>
    <dbReference type="NCBI Taxonomy" id="29808"/>
    <lineage>
        <taxon>Eukaryota</taxon>
        <taxon>Viridiplantae</taxon>
        <taxon>Streptophyta</taxon>
        <taxon>Embryophyta</taxon>
        <taxon>Tracheophyta</taxon>
        <taxon>Spermatophyta</taxon>
        <taxon>Pinopsida</taxon>
        <taxon>Pinidae</taxon>
        <taxon>Conifers II</taxon>
        <taxon>Cupressales</taxon>
        <taxon>Taxaceae</taxon>
        <taxon>Taxus</taxon>
    </lineage>
</organism>
<feature type="non-terminal residue" evidence="2">
    <location>
        <position position="1"/>
    </location>
</feature>
<comment type="caution">
    <text evidence="2">The sequence shown here is derived from an EMBL/GenBank/DDBJ whole genome shotgun (WGS) entry which is preliminary data.</text>
</comment>
<dbReference type="Proteomes" id="UP000824469">
    <property type="component" value="Unassembled WGS sequence"/>
</dbReference>
<protein>
    <submittedName>
        <fullName evidence="2">Uncharacterized protein</fullName>
    </submittedName>
</protein>
<evidence type="ECO:0000256" key="1">
    <source>
        <dbReference type="SAM" id="MobiDB-lite"/>
    </source>
</evidence>
<evidence type="ECO:0000313" key="2">
    <source>
        <dbReference type="EMBL" id="KAH9299738.1"/>
    </source>
</evidence>
<dbReference type="EMBL" id="JAHRHJ020000010">
    <property type="protein sequence ID" value="KAH9299738.1"/>
    <property type="molecule type" value="Genomic_DNA"/>
</dbReference>